<evidence type="ECO:0000313" key="1">
    <source>
        <dbReference type="EMBL" id="ASM76369.1"/>
    </source>
</evidence>
<sequence>MHLTPKEAKHFCHSPSNTHAYRLLLVKEHLARHKFLCFASDQLIAEA</sequence>
<dbReference type="KEGG" id="vff:VITFI_CDS0590"/>
<gene>
    <name evidence="1" type="ORF">VITFI_CDS0590</name>
</gene>
<keyword evidence="2" id="KW-1185">Reference proteome</keyword>
<dbReference type="EMBL" id="CP022423">
    <property type="protein sequence ID" value="ASM76369.1"/>
    <property type="molecule type" value="Genomic_DNA"/>
</dbReference>
<organism evidence="1 2">
    <name type="scientific">Vitreoscilla filiformis</name>
    <dbReference type="NCBI Taxonomy" id="63"/>
    <lineage>
        <taxon>Bacteria</taxon>
        <taxon>Pseudomonadati</taxon>
        <taxon>Pseudomonadota</taxon>
        <taxon>Betaproteobacteria</taxon>
        <taxon>Neisseriales</taxon>
        <taxon>Neisseriaceae</taxon>
        <taxon>Vitreoscilla</taxon>
    </lineage>
</organism>
<name>A0A221KBM3_VITFI</name>
<evidence type="ECO:0000313" key="2">
    <source>
        <dbReference type="Proteomes" id="UP000199729"/>
    </source>
</evidence>
<reference evidence="1 2" key="1">
    <citation type="submission" date="2017-07" db="EMBL/GenBank/DDBJ databases">
        <title>Complete Genome Sequence of the cosmetic ferment Vitreoscilla filiformis (ATCC15551).</title>
        <authorList>
            <person name="Contreras S."/>
            <person name="Sagory-Zalkind P."/>
            <person name="Blanquart H."/>
            <person name="Iltis A."/>
            <person name="Morand S.C."/>
        </authorList>
    </citation>
    <scope>NUCLEOTIDE SEQUENCE [LARGE SCALE GENOMIC DNA]</scope>
    <source>
        <strain evidence="1 2">ATCC 15551</strain>
    </source>
</reference>
<dbReference type="Proteomes" id="UP000199729">
    <property type="component" value="Chromosome"/>
</dbReference>
<protein>
    <submittedName>
        <fullName evidence="1">Uncharacterized protein</fullName>
    </submittedName>
</protein>
<dbReference type="AlphaFoldDB" id="A0A221KBM3"/>
<proteinExistence type="predicted"/>
<accession>A0A221KBM3</accession>